<dbReference type="EMBL" id="BGOW01000013">
    <property type="protein sequence ID" value="GBL45553.1"/>
    <property type="molecule type" value="Genomic_DNA"/>
</dbReference>
<keyword evidence="1" id="KW-0472">Membrane</keyword>
<evidence type="ECO:0000313" key="3">
    <source>
        <dbReference type="Proteomes" id="UP000286806"/>
    </source>
</evidence>
<keyword evidence="3" id="KW-1185">Reference proteome</keyword>
<dbReference type="Proteomes" id="UP000286806">
    <property type="component" value="Unassembled WGS sequence"/>
</dbReference>
<accession>A0A401JD32</accession>
<name>A0A401JD32_9PROT</name>
<keyword evidence="1" id="KW-0812">Transmembrane</keyword>
<dbReference type="InterPro" id="IPR009937">
    <property type="entry name" value="Phage_holin_3_6"/>
</dbReference>
<keyword evidence="1" id="KW-1133">Transmembrane helix</keyword>
<evidence type="ECO:0000313" key="2">
    <source>
        <dbReference type="EMBL" id="GBL45553.1"/>
    </source>
</evidence>
<feature type="transmembrane region" description="Helical" evidence="1">
    <location>
        <begin position="54"/>
        <end position="82"/>
    </location>
</feature>
<evidence type="ECO:0000256" key="1">
    <source>
        <dbReference type="SAM" id="Phobius"/>
    </source>
</evidence>
<sequence>MTNPAGDIPSASEASPKPASLIDDVKILGRELLGLLHDRLELAALETKFAAQNLVGMIATGVVVAVLLVSAWLCLLGAMVLWLIHVGLMASVAMLLGVLVNLALAALLYRSILRQSHHLGWPATLRSLKQFDTTEKGDHGRQ</sequence>
<evidence type="ECO:0008006" key="4">
    <source>
        <dbReference type="Google" id="ProtNLM"/>
    </source>
</evidence>
<dbReference type="AlphaFoldDB" id="A0A401JD32"/>
<dbReference type="Pfam" id="PF07332">
    <property type="entry name" value="Phage_holin_3_6"/>
    <property type="match status" value="1"/>
</dbReference>
<protein>
    <recommendedName>
        <fullName evidence="4">Phage holin family protein</fullName>
    </recommendedName>
</protein>
<feature type="transmembrane region" description="Helical" evidence="1">
    <location>
        <begin position="88"/>
        <end position="109"/>
    </location>
</feature>
<comment type="caution">
    <text evidence="2">The sequence shown here is derived from an EMBL/GenBank/DDBJ whole genome shotgun (WGS) entry which is preliminary data.</text>
</comment>
<proteinExistence type="predicted"/>
<organism evidence="2 3">
    <name type="scientific">Sulfuriferula multivorans</name>
    <dbReference type="NCBI Taxonomy" id="1559896"/>
    <lineage>
        <taxon>Bacteria</taxon>
        <taxon>Pseudomonadati</taxon>
        <taxon>Pseudomonadota</taxon>
        <taxon>Betaproteobacteria</taxon>
        <taxon>Nitrosomonadales</taxon>
        <taxon>Sulfuricellaceae</taxon>
        <taxon>Sulfuriferula</taxon>
    </lineage>
</organism>
<reference evidence="2 3" key="1">
    <citation type="journal article" date="2019" name="Front. Microbiol.">
        <title>Genomes of Neutrophilic Sulfur-Oxidizing Chemolithoautotrophs Representing 9 Proteobacterial Species From 8 Genera.</title>
        <authorList>
            <person name="Watanabe T."/>
            <person name="Kojima H."/>
            <person name="Umezawa K."/>
            <person name="Hori C."/>
            <person name="Takasuka T.E."/>
            <person name="Kato Y."/>
            <person name="Fukui M."/>
        </authorList>
    </citation>
    <scope>NUCLEOTIDE SEQUENCE [LARGE SCALE GENOMIC DNA]</scope>
    <source>
        <strain evidence="2 3">TTN</strain>
    </source>
</reference>
<gene>
    <name evidence="2" type="ORF">SFMTTN_1363</name>
</gene>